<organism evidence="19 20">
    <name type="scientific">Boletus reticuloceps</name>
    <dbReference type="NCBI Taxonomy" id="495285"/>
    <lineage>
        <taxon>Eukaryota</taxon>
        <taxon>Fungi</taxon>
        <taxon>Dikarya</taxon>
        <taxon>Basidiomycota</taxon>
        <taxon>Agaricomycotina</taxon>
        <taxon>Agaricomycetes</taxon>
        <taxon>Agaricomycetidae</taxon>
        <taxon>Boletales</taxon>
        <taxon>Boletineae</taxon>
        <taxon>Boletaceae</taxon>
        <taxon>Boletoideae</taxon>
        <taxon>Boletus</taxon>
    </lineage>
</organism>
<evidence type="ECO:0000256" key="6">
    <source>
        <dbReference type="ARBA" id="ARBA00013279"/>
    </source>
</evidence>
<dbReference type="EMBL" id="JAGFBS010000012">
    <property type="protein sequence ID" value="KAG6376210.1"/>
    <property type="molecule type" value="Genomic_DNA"/>
</dbReference>
<evidence type="ECO:0000256" key="11">
    <source>
        <dbReference type="ARBA" id="ARBA00022968"/>
    </source>
</evidence>
<proteinExistence type="inferred from homology"/>
<dbReference type="EC" id="3.1.1.3" evidence="6"/>
<evidence type="ECO:0000256" key="3">
    <source>
        <dbReference type="ARBA" id="ARBA00004343"/>
    </source>
</evidence>
<dbReference type="InterPro" id="IPR050805">
    <property type="entry name" value="ATG15_Lipase"/>
</dbReference>
<evidence type="ECO:0000256" key="12">
    <source>
        <dbReference type="ARBA" id="ARBA00022989"/>
    </source>
</evidence>
<evidence type="ECO:0000256" key="14">
    <source>
        <dbReference type="ARBA" id="ARBA00023098"/>
    </source>
</evidence>
<evidence type="ECO:0000313" key="20">
    <source>
        <dbReference type="Proteomes" id="UP000683000"/>
    </source>
</evidence>
<keyword evidence="20" id="KW-1185">Reference proteome</keyword>
<evidence type="ECO:0000256" key="17">
    <source>
        <dbReference type="ARBA" id="ARBA00029828"/>
    </source>
</evidence>
<dbReference type="GO" id="GO:0004620">
    <property type="term" value="F:phospholipase activity"/>
    <property type="evidence" value="ECO:0007669"/>
    <property type="project" value="TreeGrafter"/>
</dbReference>
<dbReference type="GO" id="GO:0005775">
    <property type="term" value="C:vacuolar lumen"/>
    <property type="evidence" value="ECO:0007669"/>
    <property type="project" value="TreeGrafter"/>
</dbReference>
<comment type="catalytic activity">
    <reaction evidence="1">
        <text>a triacylglycerol + H2O = a diacylglycerol + a fatty acid + H(+)</text>
        <dbReference type="Rhea" id="RHEA:12044"/>
        <dbReference type="ChEBI" id="CHEBI:15377"/>
        <dbReference type="ChEBI" id="CHEBI:15378"/>
        <dbReference type="ChEBI" id="CHEBI:17855"/>
        <dbReference type="ChEBI" id="CHEBI:18035"/>
        <dbReference type="ChEBI" id="CHEBI:28868"/>
        <dbReference type="EC" id="3.1.1.3"/>
    </reaction>
</comment>
<feature type="chain" id="PRO_5034766482" description="triacylglycerol lipase" evidence="18">
    <location>
        <begin position="26"/>
        <end position="424"/>
    </location>
</feature>
<keyword evidence="15" id="KW-0472">Membrane</keyword>
<evidence type="ECO:0000256" key="15">
    <source>
        <dbReference type="ARBA" id="ARBA00023136"/>
    </source>
</evidence>
<keyword evidence="10" id="KW-0442">Lipid degradation</keyword>
<reference evidence="19" key="1">
    <citation type="submission" date="2021-03" db="EMBL/GenBank/DDBJ databases">
        <title>Evolutionary innovations through gain and loss of genes in the ectomycorrhizal Boletales.</title>
        <authorList>
            <person name="Wu G."/>
            <person name="Miyauchi S."/>
            <person name="Morin E."/>
            <person name="Yang Z.-L."/>
            <person name="Xu J."/>
            <person name="Martin F.M."/>
        </authorList>
    </citation>
    <scope>NUCLEOTIDE SEQUENCE</scope>
    <source>
        <strain evidence="19">BR01</strain>
    </source>
</reference>
<dbReference type="PANTHER" id="PTHR47175">
    <property type="entry name" value="LIPASE ATG15-RELATED"/>
    <property type="match status" value="1"/>
</dbReference>
<evidence type="ECO:0000256" key="1">
    <source>
        <dbReference type="ARBA" id="ARBA00001024"/>
    </source>
</evidence>
<dbReference type="PANTHER" id="PTHR47175:SF2">
    <property type="entry name" value="LIPASE ATG15-RELATED"/>
    <property type="match status" value="1"/>
</dbReference>
<evidence type="ECO:0000256" key="8">
    <source>
        <dbReference type="ARBA" id="ARBA00022753"/>
    </source>
</evidence>
<dbReference type="Proteomes" id="UP000683000">
    <property type="component" value="Unassembled WGS sequence"/>
</dbReference>
<dbReference type="GO" id="GO:0032585">
    <property type="term" value="C:multivesicular body membrane"/>
    <property type="evidence" value="ECO:0007669"/>
    <property type="project" value="UniProtKB-SubCell"/>
</dbReference>
<protein>
    <recommendedName>
        <fullName evidence="6">triacylglycerol lipase</fullName>
        <ecNumber evidence="6">3.1.1.3</ecNumber>
    </recommendedName>
    <alternativeName>
        <fullName evidence="17">Autophagy-related protein 15</fullName>
    </alternativeName>
</protein>
<evidence type="ECO:0000256" key="4">
    <source>
        <dbReference type="ARBA" id="ARBA00010701"/>
    </source>
</evidence>
<evidence type="ECO:0000313" key="19">
    <source>
        <dbReference type="EMBL" id="KAG6376210.1"/>
    </source>
</evidence>
<evidence type="ECO:0000256" key="2">
    <source>
        <dbReference type="ARBA" id="ARBA00004270"/>
    </source>
</evidence>
<comment type="similarity">
    <text evidence="4">Belongs to the AB hydrolase superfamily. Lipase family.</text>
</comment>
<dbReference type="GO" id="GO:0034727">
    <property type="term" value="P:piecemeal microautophagy of the nucleus"/>
    <property type="evidence" value="ECO:0007669"/>
    <property type="project" value="TreeGrafter"/>
</dbReference>
<feature type="signal peptide" evidence="18">
    <location>
        <begin position="1"/>
        <end position="25"/>
    </location>
</feature>
<evidence type="ECO:0000256" key="13">
    <source>
        <dbReference type="ARBA" id="ARBA00023006"/>
    </source>
</evidence>
<dbReference type="CDD" id="cd00519">
    <property type="entry name" value="Lipase_3"/>
    <property type="match status" value="1"/>
</dbReference>
<dbReference type="GO" id="GO:0046461">
    <property type="term" value="P:neutral lipid catabolic process"/>
    <property type="evidence" value="ECO:0007669"/>
    <property type="project" value="TreeGrafter"/>
</dbReference>
<comment type="caution">
    <text evidence="19">The sequence shown here is derived from an EMBL/GenBank/DDBJ whole genome shotgun (WGS) entry which is preliminary data.</text>
</comment>
<gene>
    <name evidence="19" type="ORF">JVT61DRAFT_2185</name>
</gene>
<accession>A0A8I2YPV8</accession>
<dbReference type="GO" id="GO:0004806">
    <property type="term" value="F:triacylglycerol lipase activity"/>
    <property type="evidence" value="ECO:0007669"/>
    <property type="project" value="UniProtKB-EC"/>
</dbReference>
<evidence type="ECO:0000256" key="18">
    <source>
        <dbReference type="SAM" id="SignalP"/>
    </source>
</evidence>
<dbReference type="OrthoDB" id="58570at2759"/>
<keyword evidence="9 19" id="KW-0378">Hydrolase</keyword>
<dbReference type="InterPro" id="IPR029058">
    <property type="entry name" value="AB_hydrolase_fold"/>
</dbReference>
<keyword evidence="11" id="KW-0735">Signal-anchor</keyword>
<comment type="subunit">
    <text evidence="5">Binds to both phosphatidylinositol (PI) and phosphatidylinositol 3,5-bisphosphate (PIP2).</text>
</comment>
<evidence type="ECO:0000256" key="10">
    <source>
        <dbReference type="ARBA" id="ARBA00022963"/>
    </source>
</evidence>
<keyword evidence="18" id="KW-0732">Signal</keyword>
<evidence type="ECO:0000256" key="5">
    <source>
        <dbReference type="ARBA" id="ARBA00011137"/>
    </source>
</evidence>
<keyword evidence="7" id="KW-0812">Transmembrane</keyword>
<dbReference type="GO" id="GO:0034496">
    <property type="term" value="P:multivesicular body membrane disassembly"/>
    <property type="evidence" value="ECO:0007669"/>
    <property type="project" value="TreeGrafter"/>
</dbReference>
<dbReference type="GO" id="GO:0006660">
    <property type="term" value="P:phosphatidylserine catabolic process"/>
    <property type="evidence" value="ECO:0007669"/>
    <property type="project" value="TreeGrafter"/>
</dbReference>
<dbReference type="Gene3D" id="3.40.50.1820">
    <property type="entry name" value="alpha/beta hydrolase"/>
    <property type="match status" value="1"/>
</dbReference>
<sequence length="424" mass="47230">MHILALGIISVASAIQLSASPNVTAAPTLLQFDLSHQFATTAQDTDQLPLLSDYSLPRHFHPTLSLRAVPTTVYRPSSYEALQHARWRSIHQAQSEPVEWIETQVLGPDVMDRHTLAQLARMAANAYQLPWKDNWYELDPTWNTNASFPFGWDSDENGFRGFVFRSRDNSTVVLSIKGTALRGPTSKKDKLNDNLLFSCCCARVDISWVFSTVCDCYDWSGFHSRCDDPCLSAALIKDSLFYSTGVRLVNNLRFLFPHADIWLVGHSLGGSLASLLGSTFGLPVVAFQAPGERMAAHRLHLPLPPSPPGLDLPRVPITHVYHNADPIPQGACTGVASPCAQAGYALETRCHLGQTIVYDTVTRLGWHADVRKHPIKELVLNVLDLEGPWPDAQDSIKREVPTPREEVDCVDCFKWEFGHFKHKT</sequence>
<dbReference type="SUPFAM" id="SSF53474">
    <property type="entry name" value="alpha/beta-Hydrolases"/>
    <property type="match status" value="1"/>
</dbReference>
<keyword evidence="13" id="KW-0072">Autophagy</keyword>
<evidence type="ECO:0000256" key="9">
    <source>
        <dbReference type="ARBA" id="ARBA00022801"/>
    </source>
</evidence>
<evidence type="ECO:0000256" key="16">
    <source>
        <dbReference type="ARBA" id="ARBA00023180"/>
    </source>
</evidence>
<evidence type="ECO:0000256" key="7">
    <source>
        <dbReference type="ARBA" id="ARBA00022692"/>
    </source>
</evidence>
<dbReference type="AlphaFoldDB" id="A0A8I2YPV8"/>
<keyword evidence="16" id="KW-0325">Glycoprotein</keyword>
<name>A0A8I2YPV8_9AGAM</name>
<keyword evidence="12" id="KW-1133">Transmembrane helix</keyword>
<keyword evidence="8" id="KW-0967">Endosome</keyword>
<keyword evidence="14" id="KW-0443">Lipid metabolism</keyword>
<comment type="subcellular location">
    <subcellularLocation>
        <location evidence="3">Endosome</location>
        <location evidence="3">Multivesicular body membrane</location>
        <topology evidence="3">Single-pass type II membrane protein</topology>
    </subcellularLocation>
    <subcellularLocation>
        <location evidence="2">Prevacuolar compartment membrane</location>
        <topology evidence="2">Single-pass type II membrane protein</topology>
    </subcellularLocation>
</comment>